<evidence type="ECO:0000313" key="2">
    <source>
        <dbReference type="Proteomes" id="UP000219271"/>
    </source>
</evidence>
<sequence>MQSTLRSRPALQEVQRRFHALNNFQKDEDRFFEESSGFLEFIRDEKLLPAIIREVLQDSEYLAEVSSNSYKHVNHFSKIVLINDENQDHCRLTLHIWKPPFTENEISQELIHDHRFSFSSYVLCGEQIHEIFQESREKSITKVRFQKYKYLPSSTGNIHDCFFEEDVYLDQVAEKTVSRGQVYTMHNESIHRIVFPDGDEPIISFLVRGPRKRNYTHTYNTFYPREGTVSNVPMYTPDELRELLTYTLEKI</sequence>
<name>A0A286DSW1_9GAMM</name>
<dbReference type="SUPFAM" id="SSF51182">
    <property type="entry name" value="RmlC-like cupins"/>
    <property type="match status" value="1"/>
</dbReference>
<gene>
    <name evidence="1" type="ORF">SAMN06273570_5252</name>
</gene>
<proteinExistence type="predicted"/>
<keyword evidence="2" id="KW-1185">Reference proteome</keyword>
<dbReference type="AlphaFoldDB" id="A0A286DSW1"/>
<dbReference type="InterPro" id="IPR011051">
    <property type="entry name" value="RmlC_Cupin_sf"/>
</dbReference>
<protein>
    <submittedName>
        <fullName evidence="1">Uncharacterized protein</fullName>
    </submittedName>
</protein>
<reference evidence="2" key="1">
    <citation type="submission" date="2017-09" db="EMBL/GenBank/DDBJ databases">
        <authorList>
            <person name="Varghese N."/>
            <person name="Submissions S."/>
        </authorList>
    </citation>
    <scope>NUCLEOTIDE SEQUENCE [LARGE SCALE GENOMIC DNA]</scope>
    <source>
        <strain evidence="2">JKS000234</strain>
    </source>
</reference>
<evidence type="ECO:0000313" key="1">
    <source>
        <dbReference type="EMBL" id="SOD61693.1"/>
    </source>
</evidence>
<organism evidence="1 2">
    <name type="scientific">Candidatus Pantoea floridensis</name>
    <dbReference type="NCBI Taxonomy" id="1938870"/>
    <lineage>
        <taxon>Bacteria</taxon>
        <taxon>Pseudomonadati</taxon>
        <taxon>Pseudomonadota</taxon>
        <taxon>Gammaproteobacteria</taxon>
        <taxon>Enterobacterales</taxon>
        <taxon>Erwiniaceae</taxon>
        <taxon>Pantoea</taxon>
    </lineage>
</organism>
<dbReference type="Proteomes" id="UP000219271">
    <property type="component" value="Unassembled WGS sequence"/>
</dbReference>
<accession>A0A286DSW1</accession>
<dbReference type="EMBL" id="OCMY01000005">
    <property type="protein sequence ID" value="SOD61693.1"/>
    <property type="molecule type" value="Genomic_DNA"/>
</dbReference>
<dbReference type="OrthoDB" id="9157199at2"/>
<dbReference type="InterPro" id="IPR014710">
    <property type="entry name" value="RmlC-like_jellyroll"/>
</dbReference>
<dbReference type="Gene3D" id="2.60.120.10">
    <property type="entry name" value="Jelly Rolls"/>
    <property type="match status" value="1"/>
</dbReference>
<dbReference type="RefSeq" id="WP_097098671.1">
    <property type="nucleotide sequence ID" value="NZ_OCMY01000005.1"/>
</dbReference>